<evidence type="ECO:0000256" key="1">
    <source>
        <dbReference type="ARBA" id="ARBA00023186"/>
    </source>
</evidence>
<protein>
    <submittedName>
        <fullName evidence="2">Molecular chaperone TorD</fullName>
    </submittedName>
</protein>
<dbReference type="InterPro" id="IPR020945">
    <property type="entry name" value="DMSO/NO3_reduct_chaperone"/>
</dbReference>
<dbReference type="SUPFAM" id="SSF89155">
    <property type="entry name" value="TorD-like"/>
    <property type="match status" value="1"/>
</dbReference>
<name>A0A369LDS2_9ACTN</name>
<organism evidence="2 3">
    <name type="scientific">Slackia isoflavoniconvertens</name>
    <dbReference type="NCBI Taxonomy" id="572010"/>
    <lineage>
        <taxon>Bacteria</taxon>
        <taxon>Bacillati</taxon>
        <taxon>Actinomycetota</taxon>
        <taxon>Coriobacteriia</taxon>
        <taxon>Eggerthellales</taxon>
        <taxon>Eggerthellaceae</taxon>
        <taxon>Slackia</taxon>
    </lineage>
</organism>
<accession>A0A369LDS2</accession>
<dbReference type="InterPro" id="IPR036411">
    <property type="entry name" value="TorD-like_sf"/>
</dbReference>
<dbReference type="Proteomes" id="UP000253975">
    <property type="component" value="Unassembled WGS sequence"/>
</dbReference>
<proteinExistence type="predicted"/>
<comment type="caution">
    <text evidence="2">The sequence shown here is derived from an EMBL/GenBank/DDBJ whole genome shotgun (WGS) entry which is preliminary data.</text>
</comment>
<evidence type="ECO:0000313" key="3">
    <source>
        <dbReference type="Proteomes" id="UP000253975"/>
    </source>
</evidence>
<dbReference type="InterPro" id="IPR050289">
    <property type="entry name" value="TorD/DmsD_chaperones"/>
</dbReference>
<gene>
    <name evidence="2" type="ORF">C1881_07360</name>
</gene>
<sequence>MSSENEMWPVRATAWELAAFSFRHPTHELARAITSGEWFDAACEIGDALGVILPEDFGKGLPSPSSSIENVDEDGFFHRLRAEATRLFMGPGEPACSPYEGVWRAKAEGVKPLLFVNPHSVEVERFVKDHGFTRPEGTNEPLDHVATECELLQAFAMRAMTDSGSSEAYVQFLEEHLRVWIDDFCVECQNVTSEPFYKAAAIYLETIAKY</sequence>
<dbReference type="EMBL" id="PPTO01000011">
    <property type="protein sequence ID" value="RDB57791.1"/>
    <property type="molecule type" value="Genomic_DNA"/>
</dbReference>
<dbReference type="RefSeq" id="WP_114615882.1">
    <property type="nucleotide sequence ID" value="NZ_PPTO01000011.1"/>
</dbReference>
<dbReference type="AlphaFoldDB" id="A0A369LDS2"/>
<dbReference type="Gene3D" id="1.10.3480.10">
    <property type="entry name" value="TorD-like"/>
    <property type="match status" value="1"/>
</dbReference>
<dbReference type="Pfam" id="PF02613">
    <property type="entry name" value="Nitrate_red_del"/>
    <property type="match status" value="1"/>
</dbReference>
<reference evidence="2 3" key="1">
    <citation type="journal article" date="2018" name="Elife">
        <title>Discovery and characterization of a prevalent human gut bacterial enzyme sufficient for the inactivation of a family of plant toxins.</title>
        <authorList>
            <person name="Koppel N."/>
            <person name="Bisanz J.E."/>
            <person name="Pandelia M.E."/>
            <person name="Turnbaugh P.J."/>
            <person name="Balskus E.P."/>
        </authorList>
    </citation>
    <scope>NUCLEOTIDE SEQUENCE [LARGE SCALE GENOMIC DNA]</scope>
    <source>
        <strain evidence="2 3">OB21 GAM31</strain>
    </source>
</reference>
<keyword evidence="1" id="KW-0143">Chaperone</keyword>
<evidence type="ECO:0000313" key="2">
    <source>
        <dbReference type="EMBL" id="RDB57791.1"/>
    </source>
</evidence>
<dbReference type="PANTHER" id="PTHR34227">
    <property type="entry name" value="CHAPERONE PROTEIN YCDY"/>
    <property type="match status" value="1"/>
</dbReference>
<dbReference type="PANTHER" id="PTHR34227:SF1">
    <property type="entry name" value="DIMETHYL SULFOXIDE REDUCTASE CHAPERONE-RELATED"/>
    <property type="match status" value="1"/>
</dbReference>